<dbReference type="PANTHER" id="PTHR33495">
    <property type="entry name" value="ANTI-SIGMA FACTOR ANTAGONIST TM_1081-RELATED-RELATED"/>
    <property type="match status" value="1"/>
</dbReference>
<reference evidence="4 5" key="1">
    <citation type="submission" date="2013-07" db="EMBL/GenBank/DDBJ databases">
        <authorList>
            <person name="Weinstock G."/>
            <person name="Sodergren E."/>
            <person name="Wylie T."/>
            <person name="Fulton L."/>
            <person name="Fulton R."/>
            <person name="Fronick C."/>
            <person name="O'Laughlin M."/>
            <person name="Godfrey J."/>
            <person name="Miner T."/>
            <person name="Herter B."/>
            <person name="Appelbaum E."/>
            <person name="Cordes M."/>
            <person name="Lek S."/>
            <person name="Wollam A."/>
            <person name="Pepin K.H."/>
            <person name="Palsikar V.B."/>
            <person name="Mitreva M."/>
            <person name="Wilson R.K."/>
        </authorList>
    </citation>
    <scope>NUCLEOTIDE SEQUENCE [LARGE SCALE GENOMIC DNA]</scope>
    <source>
        <strain evidence="4 5">ATCC 27760</strain>
    </source>
</reference>
<proteinExistence type="inferred from homology"/>
<dbReference type="PATRIC" id="fig|411473.3.peg.853"/>
<dbReference type="InterPro" id="IPR002645">
    <property type="entry name" value="STAS_dom"/>
</dbReference>
<dbReference type="Gene3D" id="3.30.750.24">
    <property type="entry name" value="STAS domain"/>
    <property type="match status" value="1"/>
</dbReference>
<dbReference type="NCBIfam" id="TIGR00377">
    <property type="entry name" value="ant_ant_sig"/>
    <property type="match status" value="1"/>
</dbReference>
<evidence type="ECO:0000259" key="3">
    <source>
        <dbReference type="PROSITE" id="PS50801"/>
    </source>
</evidence>
<dbReference type="Proteomes" id="UP000016662">
    <property type="component" value="Unassembled WGS sequence"/>
</dbReference>
<evidence type="ECO:0000256" key="2">
    <source>
        <dbReference type="RuleBase" id="RU003749"/>
    </source>
</evidence>
<feature type="domain" description="STAS" evidence="3">
    <location>
        <begin position="1"/>
        <end position="94"/>
    </location>
</feature>
<evidence type="ECO:0000256" key="1">
    <source>
        <dbReference type="ARBA" id="ARBA00009013"/>
    </source>
</evidence>
<comment type="caution">
    <text evidence="4">The sequence shown here is derived from an EMBL/GenBank/DDBJ whole genome shotgun (WGS) entry which is preliminary data.</text>
</comment>
<sequence>MAVELQTQEKTLIAILSGEIDHHCAQPMRAEIDAKIDDLQPSVLVLDFAGVTFMDSSGIGLIMGRHRTMEAIGGNVIVRDPPPHIRRVIRLSGMERIAQIQIQKPSCREGDFGIGGGENA</sequence>
<dbReference type="Pfam" id="PF01740">
    <property type="entry name" value="STAS"/>
    <property type="match status" value="1"/>
</dbReference>
<dbReference type="InterPro" id="IPR036513">
    <property type="entry name" value="STAS_dom_sf"/>
</dbReference>
<dbReference type="SUPFAM" id="SSF52091">
    <property type="entry name" value="SpoIIaa-like"/>
    <property type="match status" value="1"/>
</dbReference>
<dbReference type="PANTHER" id="PTHR33495:SF2">
    <property type="entry name" value="ANTI-SIGMA FACTOR ANTAGONIST TM_1081-RELATED"/>
    <property type="match status" value="1"/>
</dbReference>
<accession>U2KWZ4</accession>
<keyword evidence="5" id="KW-1185">Reference proteome</keyword>
<dbReference type="STRING" id="411473.RUMCAL_01034"/>
<dbReference type="InterPro" id="IPR003658">
    <property type="entry name" value="Anti-sigma_ant"/>
</dbReference>
<dbReference type="GO" id="GO:0043856">
    <property type="term" value="F:anti-sigma factor antagonist activity"/>
    <property type="evidence" value="ECO:0007669"/>
    <property type="project" value="InterPro"/>
</dbReference>
<dbReference type="HOGENOM" id="CLU_115403_7_0_9"/>
<dbReference type="eggNOG" id="COG1366">
    <property type="taxonomic scope" value="Bacteria"/>
</dbReference>
<evidence type="ECO:0000313" key="4">
    <source>
        <dbReference type="EMBL" id="ERJ96595.1"/>
    </source>
</evidence>
<dbReference type="EMBL" id="AWVF01000115">
    <property type="protein sequence ID" value="ERJ96595.1"/>
    <property type="molecule type" value="Genomic_DNA"/>
</dbReference>
<dbReference type="RefSeq" id="WP_021682492.1">
    <property type="nucleotide sequence ID" value="NZ_KI260417.1"/>
</dbReference>
<organism evidence="4 5">
    <name type="scientific">Ruminococcus callidus ATCC 27760</name>
    <dbReference type="NCBI Taxonomy" id="411473"/>
    <lineage>
        <taxon>Bacteria</taxon>
        <taxon>Bacillati</taxon>
        <taxon>Bacillota</taxon>
        <taxon>Clostridia</taxon>
        <taxon>Eubacteriales</taxon>
        <taxon>Oscillospiraceae</taxon>
        <taxon>Ruminococcus</taxon>
    </lineage>
</organism>
<name>U2KWZ4_9FIRM</name>
<dbReference type="OrthoDB" id="9796601at2"/>
<protein>
    <recommendedName>
        <fullName evidence="2">Anti-sigma factor antagonist</fullName>
    </recommendedName>
</protein>
<dbReference type="CDD" id="cd07043">
    <property type="entry name" value="STAS_anti-anti-sigma_factors"/>
    <property type="match status" value="1"/>
</dbReference>
<evidence type="ECO:0000313" key="5">
    <source>
        <dbReference type="Proteomes" id="UP000016662"/>
    </source>
</evidence>
<dbReference type="PROSITE" id="PS50801">
    <property type="entry name" value="STAS"/>
    <property type="match status" value="1"/>
</dbReference>
<dbReference type="AlphaFoldDB" id="U2KWZ4"/>
<comment type="similarity">
    <text evidence="1 2">Belongs to the anti-sigma-factor antagonist family.</text>
</comment>
<gene>
    <name evidence="4" type="ORF">RUMCAL_01034</name>
</gene>